<sequence length="83" mass="9605">MLDLRRLGRRSELRPHDKTRGREKLSPLISSSSLMACERNGVRTKGKPCRRSSGVASIMWPIWTTVVQREAWPLEHDCPAHRR</sequence>
<dbReference type="EnsemblPlants" id="evm.model.06.1482">
    <property type="protein sequence ID" value="cds.evm.model.06.1482"/>
    <property type="gene ID" value="evm.TU.06.1482"/>
</dbReference>
<name>A0A803PUQ0_CANSA</name>
<feature type="region of interest" description="Disordered" evidence="1">
    <location>
        <begin position="1"/>
        <end position="31"/>
    </location>
</feature>
<proteinExistence type="predicted"/>
<feature type="compositionally biased region" description="Basic and acidic residues" evidence="1">
    <location>
        <begin position="1"/>
        <end position="25"/>
    </location>
</feature>
<dbReference type="AlphaFoldDB" id="A0A803PUQ0"/>
<dbReference type="Gramene" id="evm.model.06.1482">
    <property type="protein sequence ID" value="cds.evm.model.06.1482"/>
    <property type="gene ID" value="evm.TU.06.1482"/>
</dbReference>
<evidence type="ECO:0000256" key="1">
    <source>
        <dbReference type="SAM" id="MobiDB-lite"/>
    </source>
</evidence>
<reference evidence="2" key="1">
    <citation type="submission" date="2018-11" db="EMBL/GenBank/DDBJ databases">
        <authorList>
            <person name="Grassa J C."/>
        </authorList>
    </citation>
    <scope>NUCLEOTIDE SEQUENCE [LARGE SCALE GENOMIC DNA]</scope>
</reference>
<organism evidence="2 3">
    <name type="scientific">Cannabis sativa</name>
    <name type="common">Hemp</name>
    <name type="synonym">Marijuana</name>
    <dbReference type="NCBI Taxonomy" id="3483"/>
    <lineage>
        <taxon>Eukaryota</taxon>
        <taxon>Viridiplantae</taxon>
        <taxon>Streptophyta</taxon>
        <taxon>Embryophyta</taxon>
        <taxon>Tracheophyta</taxon>
        <taxon>Spermatophyta</taxon>
        <taxon>Magnoliopsida</taxon>
        <taxon>eudicotyledons</taxon>
        <taxon>Gunneridae</taxon>
        <taxon>Pentapetalae</taxon>
        <taxon>rosids</taxon>
        <taxon>fabids</taxon>
        <taxon>Rosales</taxon>
        <taxon>Cannabaceae</taxon>
        <taxon>Cannabis</taxon>
    </lineage>
</organism>
<evidence type="ECO:0000313" key="2">
    <source>
        <dbReference type="EnsemblPlants" id="cds.evm.model.06.1482"/>
    </source>
</evidence>
<accession>A0A803PUQ0</accession>
<evidence type="ECO:0000313" key="3">
    <source>
        <dbReference type="Proteomes" id="UP000596661"/>
    </source>
</evidence>
<reference evidence="2" key="2">
    <citation type="submission" date="2021-03" db="UniProtKB">
        <authorList>
            <consortium name="EnsemblPlants"/>
        </authorList>
    </citation>
    <scope>IDENTIFICATION</scope>
</reference>
<protein>
    <submittedName>
        <fullName evidence="2">Uncharacterized protein</fullName>
    </submittedName>
</protein>
<dbReference type="Proteomes" id="UP000596661">
    <property type="component" value="Chromosome 6"/>
</dbReference>
<dbReference type="EMBL" id="UZAU01000613">
    <property type="status" value="NOT_ANNOTATED_CDS"/>
    <property type="molecule type" value="Genomic_DNA"/>
</dbReference>
<keyword evidence="3" id="KW-1185">Reference proteome</keyword>